<dbReference type="PANTHER" id="PTHR32347">
    <property type="entry name" value="EFFLUX SYSTEM COMPONENT YKNX-RELATED"/>
    <property type="match status" value="1"/>
</dbReference>
<gene>
    <name evidence="6" type="ORF">GR170_19665</name>
</gene>
<dbReference type="RefSeq" id="WP_160896183.1">
    <property type="nucleotide sequence ID" value="NZ_WUMU01000023.1"/>
</dbReference>
<organism evidence="6 7">
    <name type="scientific">Pseudooceanicola albus</name>
    <dbReference type="NCBI Taxonomy" id="2692189"/>
    <lineage>
        <taxon>Bacteria</taxon>
        <taxon>Pseudomonadati</taxon>
        <taxon>Pseudomonadota</taxon>
        <taxon>Alphaproteobacteria</taxon>
        <taxon>Rhodobacterales</taxon>
        <taxon>Paracoccaceae</taxon>
        <taxon>Pseudooceanicola</taxon>
    </lineage>
</organism>
<comment type="caution">
    <text evidence="6">The sequence shown here is derived from an EMBL/GenBank/DDBJ whole genome shotgun (WGS) entry which is preliminary data.</text>
</comment>
<dbReference type="Pfam" id="PF25881">
    <property type="entry name" value="HH_YBHG"/>
    <property type="match status" value="1"/>
</dbReference>
<dbReference type="EMBL" id="WUMU01000023">
    <property type="protein sequence ID" value="MXN20059.1"/>
    <property type="molecule type" value="Genomic_DNA"/>
</dbReference>
<dbReference type="Gene3D" id="1.10.287.470">
    <property type="entry name" value="Helix hairpin bin"/>
    <property type="match status" value="2"/>
</dbReference>
<feature type="chain" id="PRO_5026869898" evidence="4">
    <location>
        <begin position="23"/>
        <end position="314"/>
    </location>
</feature>
<keyword evidence="2 3" id="KW-0175">Coiled coil</keyword>
<dbReference type="InterPro" id="IPR059052">
    <property type="entry name" value="HH_YbhG-like"/>
</dbReference>
<dbReference type="GO" id="GO:0030313">
    <property type="term" value="C:cell envelope"/>
    <property type="evidence" value="ECO:0007669"/>
    <property type="project" value="UniProtKB-SubCell"/>
</dbReference>
<sequence>MILCTIPLLAGLLSACTPAPFATGYVEGDYTLIAPIETAQIRSVEVARGARVSSGTLLVQMEDRDATIALAQAEAALAEARSSLADLREGKRPEEIRVLEATLASARAQAEEADRQSDRLAKLNERGAATQADRDDAATAAKVAHAAVAEAEATLAVARLPARPQEIAAAEATVEGARAARDKAQWSLDQRRLSAPATGTIDDVIRTGGEVAGPSAPVLSMLADGAVKLRLYVPEAEVARIAPGALLDVECDACAPGLQARVSYVSDGPEFTPPVIYSLQNRQKLVYLIEARPTDGSALKPGQIVSVTLPGAGS</sequence>
<feature type="signal peptide" evidence="4">
    <location>
        <begin position="1"/>
        <end position="22"/>
    </location>
</feature>
<dbReference type="Gene3D" id="2.40.50.100">
    <property type="match status" value="1"/>
</dbReference>
<accession>A0A6L7G7Z1</accession>
<keyword evidence="4" id="KW-0732">Signal</keyword>
<dbReference type="PANTHER" id="PTHR32347:SF23">
    <property type="entry name" value="BLL5650 PROTEIN"/>
    <property type="match status" value="1"/>
</dbReference>
<evidence type="ECO:0000259" key="5">
    <source>
        <dbReference type="Pfam" id="PF25881"/>
    </source>
</evidence>
<evidence type="ECO:0000313" key="6">
    <source>
        <dbReference type="EMBL" id="MXN20059.1"/>
    </source>
</evidence>
<proteinExistence type="predicted"/>
<name>A0A6L7G7Z1_9RHOB</name>
<evidence type="ECO:0000256" key="3">
    <source>
        <dbReference type="SAM" id="Coils"/>
    </source>
</evidence>
<evidence type="ECO:0000313" key="7">
    <source>
        <dbReference type="Proteomes" id="UP000477911"/>
    </source>
</evidence>
<dbReference type="Proteomes" id="UP000477911">
    <property type="component" value="Unassembled WGS sequence"/>
</dbReference>
<evidence type="ECO:0000256" key="1">
    <source>
        <dbReference type="ARBA" id="ARBA00004196"/>
    </source>
</evidence>
<keyword evidence="7" id="KW-1185">Reference proteome</keyword>
<evidence type="ECO:0000256" key="4">
    <source>
        <dbReference type="SAM" id="SignalP"/>
    </source>
</evidence>
<feature type="domain" description="YbhG-like alpha-helical hairpin" evidence="5">
    <location>
        <begin position="61"/>
        <end position="188"/>
    </location>
</feature>
<evidence type="ECO:0000256" key="2">
    <source>
        <dbReference type="ARBA" id="ARBA00023054"/>
    </source>
</evidence>
<comment type="subcellular location">
    <subcellularLocation>
        <location evidence="1">Cell envelope</location>
    </subcellularLocation>
</comment>
<feature type="coiled-coil region" evidence="3">
    <location>
        <begin position="70"/>
        <end position="126"/>
    </location>
</feature>
<dbReference type="AlphaFoldDB" id="A0A6L7G7Z1"/>
<protein>
    <submittedName>
        <fullName evidence="6">HlyD family efflux transporter periplasmic adaptor subunit</fullName>
    </submittedName>
</protein>
<dbReference type="InterPro" id="IPR050465">
    <property type="entry name" value="UPF0194_transport"/>
</dbReference>
<reference evidence="6 7" key="1">
    <citation type="submission" date="2019-12" db="EMBL/GenBank/DDBJ databases">
        <authorList>
            <person name="Li M."/>
        </authorList>
    </citation>
    <scope>NUCLEOTIDE SEQUENCE [LARGE SCALE GENOMIC DNA]</scope>
    <source>
        <strain evidence="6 7">GBMRC 2024</strain>
    </source>
</reference>